<dbReference type="InterPro" id="IPR051201">
    <property type="entry name" value="Chloro_Bact_Ser_Proteases"/>
</dbReference>
<dbReference type="SMART" id="SM00228">
    <property type="entry name" value="PDZ"/>
    <property type="match status" value="1"/>
</dbReference>
<keyword evidence="3" id="KW-0812">Transmembrane</keyword>
<dbReference type="PANTHER" id="PTHR43343">
    <property type="entry name" value="PEPTIDASE S12"/>
    <property type="match status" value="1"/>
</dbReference>
<dbReference type="SUPFAM" id="SSF50494">
    <property type="entry name" value="Trypsin-like serine proteases"/>
    <property type="match status" value="1"/>
</dbReference>
<evidence type="ECO:0000259" key="4">
    <source>
        <dbReference type="PROSITE" id="PS50106"/>
    </source>
</evidence>
<protein>
    <submittedName>
        <fullName evidence="5">Trypsin-like peptidase domain-containing protein</fullName>
    </submittedName>
</protein>
<dbReference type="SUPFAM" id="SSF50156">
    <property type="entry name" value="PDZ domain-like"/>
    <property type="match status" value="1"/>
</dbReference>
<dbReference type="Gene3D" id="2.30.42.10">
    <property type="match status" value="1"/>
</dbReference>
<dbReference type="GO" id="GO:0006508">
    <property type="term" value="P:proteolysis"/>
    <property type="evidence" value="ECO:0007669"/>
    <property type="project" value="UniProtKB-KW"/>
</dbReference>
<reference evidence="5" key="1">
    <citation type="submission" date="2021-01" db="EMBL/GenBank/DDBJ databases">
        <title>Fulvivirga kasyanovii gen. nov., sp nov., a novel member of the phylum Bacteroidetes isolated from seawater in a mussel farm.</title>
        <authorList>
            <person name="Zhao L.-H."/>
            <person name="Wang Z.-J."/>
        </authorList>
    </citation>
    <scope>NUCLEOTIDE SEQUENCE</scope>
    <source>
        <strain evidence="5">29W222</strain>
    </source>
</reference>
<keyword evidence="3" id="KW-0472">Membrane</keyword>
<dbReference type="PRINTS" id="PR00834">
    <property type="entry name" value="PROTEASES2C"/>
</dbReference>
<organism evidence="5 6">
    <name type="scientific">Fulvivirga marina</name>
    <dbReference type="NCBI Taxonomy" id="2494733"/>
    <lineage>
        <taxon>Bacteria</taxon>
        <taxon>Pseudomonadati</taxon>
        <taxon>Bacteroidota</taxon>
        <taxon>Cytophagia</taxon>
        <taxon>Cytophagales</taxon>
        <taxon>Fulvivirgaceae</taxon>
        <taxon>Fulvivirga</taxon>
    </lineage>
</organism>
<keyword evidence="3" id="KW-1133">Transmembrane helix</keyword>
<dbReference type="Proteomes" id="UP000614216">
    <property type="component" value="Unassembled WGS sequence"/>
</dbReference>
<dbReference type="InterPro" id="IPR036034">
    <property type="entry name" value="PDZ_sf"/>
</dbReference>
<dbReference type="InterPro" id="IPR001478">
    <property type="entry name" value="PDZ"/>
</dbReference>
<evidence type="ECO:0000256" key="3">
    <source>
        <dbReference type="SAM" id="Phobius"/>
    </source>
</evidence>
<keyword evidence="6" id="KW-1185">Reference proteome</keyword>
<dbReference type="InterPro" id="IPR009003">
    <property type="entry name" value="Peptidase_S1_PA"/>
</dbReference>
<gene>
    <name evidence="5" type="ORF">JMN32_00890</name>
</gene>
<evidence type="ECO:0000256" key="1">
    <source>
        <dbReference type="ARBA" id="ARBA00022670"/>
    </source>
</evidence>
<dbReference type="PROSITE" id="PS50106">
    <property type="entry name" value="PDZ"/>
    <property type="match status" value="1"/>
</dbReference>
<dbReference type="Pfam" id="PF13180">
    <property type="entry name" value="PDZ_2"/>
    <property type="match status" value="1"/>
</dbReference>
<comment type="caution">
    <text evidence="5">The sequence shown here is derived from an EMBL/GenBank/DDBJ whole genome shotgun (WGS) entry which is preliminary data.</text>
</comment>
<dbReference type="GO" id="GO:0004252">
    <property type="term" value="F:serine-type endopeptidase activity"/>
    <property type="evidence" value="ECO:0007669"/>
    <property type="project" value="InterPro"/>
</dbReference>
<dbReference type="RefSeq" id="WP_202854388.1">
    <property type="nucleotide sequence ID" value="NZ_JAEUGD010000002.1"/>
</dbReference>
<keyword evidence="1" id="KW-0645">Protease</keyword>
<dbReference type="InterPro" id="IPR001940">
    <property type="entry name" value="Peptidase_S1C"/>
</dbReference>
<sequence>MSKRQFFFGIFLSSVFGALISSVIIFTYLSGNNINYQSYKSITERQQRVSKASLTSDSAIIVPEGLNFIHAANKVVPGVVHIRALYASGQYSINPLEGVFRGPSQSSGSGVIISDDGYLATNNHVIENASQIEVVLNDNRTYAAKVIGTDPTTDLALLKISETGLNYVEYGNSDHILPGEWVLAIGNPFDLNSTVTAGIVSAKARNIGILRDKNNLQIESFIQTDAAVNPGNSGGALVNLNGELIGINTAIATPTGSYSGYSFAVPVTLVKKVMDDLLEYGTVQRGLLGIRIGDMNSAIADAEGLDVVSGVFISYVNKNSSAEDAGLQPGDVITAINETEVSNVSELQELVARNRPGDKIRVTYIRGGLKDKVDAILKNTEGSTELVADRYEHELEGAILENLSIEELSQYDLNGGVRLKAIKKGKWKEAGFDEDFIITKVDKVEVGDIRDLNMIMENKSGGILIEGIYPNGEKGVFGVDW</sequence>
<dbReference type="Pfam" id="PF13365">
    <property type="entry name" value="Trypsin_2"/>
    <property type="match status" value="1"/>
</dbReference>
<dbReference type="PANTHER" id="PTHR43343:SF3">
    <property type="entry name" value="PROTEASE DO-LIKE 8, CHLOROPLASTIC"/>
    <property type="match status" value="1"/>
</dbReference>
<accession>A0A937KC39</accession>
<dbReference type="EMBL" id="JAEUGD010000002">
    <property type="protein sequence ID" value="MBL6444843.1"/>
    <property type="molecule type" value="Genomic_DNA"/>
</dbReference>
<dbReference type="Gene3D" id="2.40.10.120">
    <property type="match status" value="1"/>
</dbReference>
<feature type="domain" description="PDZ" evidence="4">
    <location>
        <begin position="277"/>
        <end position="368"/>
    </location>
</feature>
<evidence type="ECO:0000313" key="6">
    <source>
        <dbReference type="Proteomes" id="UP000614216"/>
    </source>
</evidence>
<evidence type="ECO:0000256" key="2">
    <source>
        <dbReference type="ARBA" id="ARBA00022801"/>
    </source>
</evidence>
<keyword evidence="2" id="KW-0378">Hydrolase</keyword>
<feature type="transmembrane region" description="Helical" evidence="3">
    <location>
        <begin position="7"/>
        <end position="29"/>
    </location>
</feature>
<name>A0A937KC39_9BACT</name>
<proteinExistence type="predicted"/>
<evidence type="ECO:0000313" key="5">
    <source>
        <dbReference type="EMBL" id="MBL6444843.1"/>
    </source>
</evidence>
<dbReference type="AlphaFoldDB" id="A0A937KC39"/>